<dbReference type="EMBL" id="JBHUHT010000004">
    <property type="protein sequence ID" value="MFD2094511.1"/>
    <property type="molecule type" value="Genomic_DNA"/>
</dbReference>
<evidence type="ECO:0000256" key="2">
    <source>
        <dbReference type="ARBA" id="ARBA00022490"/>
    </source>
</evidence>
<comment type="function">
    <text evidence="5">Nucleoside triphosphate pyrophosphatase that hydrolyzes 7-methyl-GTP (m(7)GTP). May have a dual role in cell division arrest and in preventing the incorporation of modified nucleotides into cellular nucleic acids.</text>
</comment>
<comment type="cofactor">
    <cofactor evidence="5">
        <name>a divalent metal cation</name>
        <dbReference type="ChEBI" id="CHEBI:60240"/>
    </cofactor>
</comment>
<evidence type="ECO:0000256" key="1">
    <source>
        <dbReference type="ARBA" id="ARBA00004496"/>
    </source>
</evidence>
<dbReference type="PIRSF" id="PIRSF006305">
    <property type="entry name" value="Maf"/>
    <property type="match status" value="1"/>
</dbReference>
<sequence>MRTLVLGSTSPFRKAILEKLGVPFSCAAPDIDETEKAGETAPQLVERLAEEKAAAVAAGFEDALVIGSDQVAVIDEEILGKPGNHEKAVEQLTKASGKTVTFYTGLAVYDAASGVCRSIVEPFKVVFRELTADEIEHYLRVEEPYNCAGSFKSEALGITLFDELSGKDPNTLVGLPLISLTAMLKEFNYDVLAIAASQ</sequence>
<dbReference type="InterPro" id="IPR003697">
    <property type="entry name" value="Maf-like"/>
</dbReference>
<dbReference type="Gene3D" id="3.90.950.10">
    <property type="match status" value="1"/>
</dbReference>
<dbReference type="RefSeq" id="WP_345338673.1">
    <property type="nucleotide sequence ID" value="NZ_BAABLI010000007.1"/>
</dbReference>
<name>A0ABW4XIM5_9GAMM</name>
<comment type="catalytic activity">
    <reaction evidence="5">
        <text>N(7)-methyl-GTP + H2O = N(7)-methyl-GMP + diphosphate + H(+)</text>
        <dbReference type="Rhea" id="RHEA:58744"/>
        <dbReference type="ChEBI" id="CHEBI:15377"/>
        <dbReference type="ChEBI" id="CHEBI:15378"/>
        <dbReference type="ChEBI" id="CHEBI:33019"/>
        <dbReference type="ChEBI" id="CHEBI:58285"/>
        <dbReference type="ChEBI" id="CHEBI:87133"/>
    </reaction>
</comment>
<comment type="caution">
    <text evidence="5">Lacks conserved residue(s) required for the propagation of feature annotation.</text>
</comment>
<keyword evidence="7" id="KW-1185">Reference proteome</keyword>
<dbReference type="NCBIfam" id="TIGR00172">
    <property type="entry name" value="maf"/>
    <property type="match status" value="1"/>
</dbReference>
<evidence type="ECO:0000313" key="6">
    <source>
        <dbReference type="EMBL" id="MFD2094511.1"/>
    </source>
</evidence>
<reference evidence="7" key="1">
    <citation type="journal article" date="2019" name="Int. J. Syst. Evol. Microbiol.">
        <title>The Global Catalogue of Microorganisms (GCM) 10K type strain sequencing project: providing services to taxonomists for standard genome sequencing and annotation.</title>
        <authorList>
            <consortium name="The Broad Institute Genomics Platform"/>
            <consortium name="The Broad Institute Genome Sequencing Center for Infectious Disease"/>
            <person name="Wu L."/>
            <person name="Ma J."/>
        </authorList>
    </citation>
    <scope>NUCLEOTIDE SEQUENCE [LARGE SCALE GENOMIC DNA]</scope>
    <source>
        <strain evidence="7">CGMCC 1.10992</strain>
    </source>
</reference>
<protein>
    <recommendedName>
        <fullName evidence="5">7-methyl-GTP pyrophosphatase</fullName>
        <shortName evidence="5">m(7)GTP pyrophosphatase</shortName>
        <ecNumber evidence="5">3.6.1.-</ecNumber>
    </recommendedName>
</protein>
<dbReference type="EC" id="3.6.1.-" evidence="5"/>
<comment type="caution">
    <text evidence="6">The sequence shown here is derived from an EMBL/GenBank/DDBJ whole genome shotgun (WGS) entry which is preliminary data.</text>
</comment>
<dbReference type="SUPFAM" id="SSF52972">
    <property type="entry name" value="ITPase-like"/>
    <property type="match status" value="1"/>
</dbReference>
<evidence type="ECO:0000256" key="5">
    <source>
        <dbReference type="HAMAP-Rule" id="MF_00528"/>
    </source>
</evidence>
<evidence type="ECO:0000313" key="7">
    <source>
        <dbReference type="Proteomes" id="UP001597380"/>
    </source>
</evidence>
<dbReference type="Proteomes" id="UP001597380">
    <property type="component" value="Unassembled WGS sequence"/>
</dbReference>
<keyword evidence="4 5" id="KW-0546">Nucleotide metabolism</keyword>
<comment type="subcellular location">
    <subcellularLocation>
        <location evidence="1 5">Cytoplasm</location>
    </subcellularLocation>
</comment>
<accession>A0ABW4XIM5</accession>
<dbReference type="PANTHER" id="PTHR43213:SF10">
    <property type="entry name" value="7-METHYL-GTP PYROPHOSPHATASE"/>
    <property type="match status" value="1"/>
</dbReference>
<organism evidence="6 7">
    <name type="scientific">Corallincola platygyrae</name>
    <dbReference type="NCBI Taxonomy" id="1193278"/>
    <lineage>
        <taxon>Bacteria</taxon>
        <taxon>Pseudomonadati</taxon>
        <taxon>Pseudomonadota</taxon>
        <taxon>Gammaproteobacteria</taxon>
        <taxon>Alteromonadales</taxon>
        <taxon>Psychromonadaceae</taxon>
        <taxon>Corallincola</taxon>
    </lineage>
</organism>
<keyword evidence="3 5" id="KW-0378">Hydrolase</keyword>
<dbReference type="GO" id="GO:0016787">
    <property type="term" value="F:hydrolase activity"/>
    <property type="evidence" value="ECO:0007669"/>
    <property type="project" value="UniProtKB-KW"/>
</dbReference>
<feature type="site" description="Important for substrate specificity" evidence="5">
    <location>
        <position position="154"/>
    </location>
</feature>
<dbReference type="CDD" id="cd00555">
    <property type="entry name" value="Maf"/>
    <property type="match status" value="1"/>
</dbReference>
<dbReference type="Pfam" id="PF02545">
    <property type="entry name" value="Maf"/>
    <property type="match status" value="1"/>
</dbReference>
<feature type="site" description="Important for substrate specificity" evidence="5">
    <location>
        <position position="70"/>
    </location>
</feature>
<feature type="site" description="Important for substrate specificity" evidence="5">
    <location>
        <position position="12"/>
    </location>
</feature>
<dbReference type="PANTHER" id="PTHR43213">
    <property type="entry name" value="BIFUNCTIONAL DTTP/UTP PYROPHOSPHATASE/METHYLTRANSFERASE PROTEIN-RELATED"/>
    <property type="match status" value="1"/>
</dbReference>
<evidence type="ECO:0000256" key="3">
    <source>
        <dbReference type="ARBA" id="ARBA00022801"/>
    </source>
</evidence>
<dbReference type="InterPro" id="IPR029001">
    <property type="entry name" value="ITPase-like_fam"/>
</dbReference>
<gene>
    <name evidence="6" type="ORF">ACFSJ3_00815</name>
</gene>
<feature type="active site" description="Proton acceptor" evidence="5">
    <location>
        <position position="69"/>
    </location>
</feature>
<dbReference type="HAMAP" id="MF_00528">
    <property type="entry name" value="Maf"/>
    <property type="match status" value="1"/>
</dbReference>
<evidence type="ECO:0000256" key="4">
    <source>
        <dbReference type="ARBA" id="ARBA00023080"/>
    </source>
</evidence>
<proteinExistence type="inferred from homology"/>
<comment type="similarity">
    <text evidence="5">Belongs to the Maf family. YceF subfamily.</text>
</comment>
<keyword evidence="2 5" id="KW-0963">Cytoplasm</keyword>